<dbReference type="InterPro" id="IPR001387">
    <property type="entry name" value="Cro/C1-type_HTH"/>
</dbReference>
<dbReference type="CDD" id="cd00093">
    <property type="entry name" value="HTH_XRE"/>
    <property type="match status" value="1"/>
</dbReference>
<evidence type="ECO:0000256" key="1">
    <source>
        <dbReference type="ARBA" id="ARBA00023125"/>
    </source>
</evidence>
<dbReference type="Pfam" id="PF01381">
    <property type="entry name" value="HTH_3"/>
    <property type="match status" value="1"/>
</dbReference>
<evidence type="ECO:0000313" key="3">
    <source>
        <dbReference type="EMBL" id="MFB9631298.1"/>
    </source>
</evidence>
<sequence>MTHSPFSHNGHAIRAIRQAKGLTVTELSRRVGITPQSLSNIELEHRPGSAHTLNRIALHLGISLAAICRDKIATESAQVSDAAQV</sequence>
<evidence type="ECO:0000313" key="4">
    <source>
        <dbReference type="Proteomes" id="UP001589532"/>
    </source>
</evidence>
<feature type="domain" description="HTH cro/C1-type" evidence="2">
    <location>
        <begin position="13"/>
        <end position="67"/>
    </location>
</feature>
<dbReference type="InterPro" id="IPR050807">
    <property type="entry name" value="TransReg_Diox_bact_type"/>
</dbReference>
<dbReference type="Gene3D" id="1.10.260.40">
    <property type="entry name" value="lambda repressor-like DNA-binding domains"/>
    <property type="match status" value="1"/>
</dbReference>
<dbReference type="SMART" id="SM00530">
    <property type="entry name" value="HTH_XRE"/>
    <property type="match status" value="1"/>
</dbReference>
<name>A0ABV5SJP5_9ACTN</name>
<gene>
    <name evidence="3" type="ORF">ACFFSA_50275</name>
</gene>
<dbReference type="PROSITE" id="PS50943">
    <property type="entry name" value="HTH_CROC1"/>
    <property type="match status" value="1"/>
</dbReference>
<dbReference type="InterPro" id="IPR010982">
    <property type="entry name" value="Lambda_DNA-bd_dom_sf"/>
</dbReference>
<protein>
    <submittedName>
        <fullName evidence="3">Helix-turn-helix domain-containing protein</fullName>
    </submittedName>
</protein>
<dbReference type="PANTHER" id="PTHR46797">
    <property type="entry name" value="HTH-TYPE TRANSCRIPTIONAL REGULATOR"/>
    <property type="match status" value="1"/>
</dbReference>
<comment type="caution">
    <text evidence="3">The sequence shown here is derived from an EMBL/GenBank/DDBJ whole genome shotgun (WGS) entry which is preliminary data.</text>
</comment>
<evidence type="ECO:0000259" key="2">
    <source>
        <dbReference type="PROSITE" id="PS50943"/>
    </source>
</evidence>
<proteinExistence type="predicted"/>
<dbReference type="RefSeq" id="WP_344999850.1">
    <property type="nucleotide sequence ID" value="NZ_BAAAXV010000009.1"/>
</dbReference>
<dbReference type="EMBL" id="JBHMBW010000104">
    <property type="protein sequence ID" value="MFB9631298.1"/>
    <property type="molecule type" value="Genomic_DNA"/>
</dbReference>
<dbReference type="Proteomes" id="UP001589532">
    <property type="component" value="Unassembled WGS sequence"/>
</dbReference>
<dbReference type="SUPFAM" id="SSF47413">
    <property type="entry name" value="lambda repressor-like DNA-binding domains"/>
    <property type="match status" value="1"/>
</dbReference>
<organism evidence="3 4">
    <name type="scientific">Nonomuraea helvata</name>
    <dbReference type="NCBI Taxonomy" id="37484"/>
    <lineage>
        <taxon>Bacteria</taxon>
        <taxon>Bacillati</taxon>
        <taxon>Actinomycetota</taxon>
        <taxon>Actinomycetes</taxon>
        <taxon>Streptosporangiales</taxon>
        <taxon>Streptosporangiaceae</taxon>
        <taxon>Nonomuraea</taxon>
    </lineage>
</organism>
<reference evidence="3 4" key="1">
    <citation type="submission" date="2024-09" db="EMBL/GenBank/DDBJ databases">
        <authorList>
            <person name="Sun Q."/>
            <person name="Mori K."/>
        </authorList>
    </citation>
    <scope>NUCLEOTIDE SEQUENCE [LARGE SCALE GENOMIC DNA]</scope>
    <source>
        <strain evidence="3 4">JCM 3143</strain>
    </source>
</reference>
<keyword evidence="1" id="KW-0238">DNA-binding</keyword>
<accession>A0ABV5SJP5</accession>
<dbReference type="PANTHER" id="PTHR46797:SF1">
    <property type="entry name" value="METHYLPHOSPHONATE SYNTHASE"/>
    <property type="match status" value="1"/>
</dbReference>
<keyword evidence="4" id="KW-1185">Reference proteome</keyword>